<evidence type="ECO:0000313" key="3">
    <source>
        <dbReference type="Proteomes" id="UP001420932"/>
    </source>
</evidence>
<protein>
    <submittedName>
        <fullName evidence="2">Uncharacterized protein</fullName>
    </submittedName>
</protein>
<gene>
    <name evidence="2" type="ORF">Syun_016459</name>
</gene>
<evidence type="ECO:0000256" key="1">
    <source>
        <dbReference type="SAM" id="MobiDB-lite"/>
    </source>
</evidence>
<accession>A0AAP0J4V6</accession>
<comment type="caution">
    <text evidence="2">The sequence shown here is derived from an EMBL/GenBank/DDBJ whole genome shotgun (WGS) entry which is preliminary data.</text>
</comment>
<dbReference type="Proteomes" id="UP001420932">
    <property type="component" value="Unassembled WGS sequence"/>
</dbReference>
<keyword evidence="3" id="KW-1185">Reference proteome</keyword>
<proteinExistence type="predicted"/>
<dbReference type="EMBL" id="JBBNAF010000007">
    <property type="protein sequence ID" value="KAK9127662.1"/>
    <property type="molecule type" value="Genomic_DNA"/>
</dbReference>
<sequence>MGSGSTPSLKKVSRVTARPGKGKAKKENIGKGVVKSAGKESTTLRDTSSKEKMEEVDGNEEDNPAGQLEDQHKQTYEELEVLLQKHFEVERTSRGTTNLETNELPMRTLQFQLDVREKMKVTENQLEELKMLVKSSNLVVV</sequence>
<name>A0AAP0J4V6_9MAGN</name>
<reference evidence="2 3" key="1">
    <citation type="submission" date="2024-01" db="EMBL/GenBank/DDBJ databases">
        <title>Genome assemblies of Stephania.</title>
        <authorList>
            <person name="Yang L."/>
        </authorList>
    </citation>
    <scope>NUCLEOTIDE SEQUENCE [LARGE SCALE GENOMIC DNA]</scope>
    <source>
        <strain evidence="2">YNDBR</strain>
        <tissue evidence="2">Leaf</tissue>
    </source>
</reference>
<organism evidence="2 3">
    <name type="scientific">Stephania yunnanensis</name>
    <dbReference type="NCBI Taxonomy" id="152371"/>
    <lineage>
        <taxon>Eukaryota</taxon>
        <taxon>Viridiplantae</taxon>
        <taxon>Streptophyta</taxon>
        <taxon>Embryophyta</taxon>
        <taxon>Tracheophyta</taxon>
        <taxon>Spermatophyta</taxon>
        <taxon>Magnoliopsida</taxon>
        <taxon>Ranunculales</taxon>
        <taxon>Menispermaceae</taxon>
        <taxon>Menispermoideae</taxon>
        <taxon>Cissampelideae</taxon>
        <taxon>Stephania</taxon>
    </lineage>
</organism>
<dbReference type="AlphaFoldDB" id="A0AAP0J4V6"/>
<feature type="region of interest" description="Disordered" evidence="1">
    <location>
        <begin position="1"/>
        <end position="73"/>
    </location>
</feature>
<evidence type="ECO:0000313" key="2">
    <source>
        <dbReference type="EMBL" id="KAK9127662.1"/>
    </source>
</evidence>